<dbReference type="GO" id="GO:0015074">
    <property type="term" value="P:DNA integration"/>
    <property type="evidence" value="ECO:0007669"/>
    <property type="project" value="UniProtKB-KW"/>
</dbReference>
<dbReference type="PROSITE" id="PS00397">
    <property type="entry name" value="RECOMBINASES_1"/>
    <property type="match status" value="1"/>
</dbReference>
<feature type="active site" description="O-(5'-phospho-DNA)-serine intermediate" evidence="6 7">
    <location>
        <position position="9"/>
    </location>
</feature>
<sequence>MIIGYARVSTNDQNPALQIDALKQFGCERVFEEKVSATSKVRPQLDRLVDSMREGDKVVVWRLDRLGRSIKDLIALVELFKERGVQFVSLTENIDTSSPSGELIFHIFASVAQFERSLIIERTKSGLTAARARGRVGGRKPLLSKEDVKKAKALAASNEISISEIAEHFNVSRTTIYKYLD</sequence>
<dbReference type="GO" id="GO:0003677">
    <property type="term" value="F:DNA binding"/>
    <property type="evidence" value="ECO:0007669"/>
    <property type="project" value="UniProtKB-KW"/>
</dbReference>
<dbReference type="PANTHER" id="PTHR30461">
    <property type="entry name" value="DNA-INVERTASE FROM LAMBDOID PROPHAGE"/>
    <property type="match status" value="1"/>
</dbReference>
<gene>
    <name evidence="9" type="ORF">H8B19_10330</name>
</gene>
<evidence type="ECO:0000256" key="1">
    <source>
        <dbReference type="ARBA" id="ARBA00009913"/>
    </source>
</evidence>
<evidence type="ECO:0000313" key="10">
    <source>
        <dbReference type="Proteomes" id="UP000601768"/>
    </source>
</evidence>
<dbReference type="SUPFAM" id="SSF46689">
    <property type="entry name" value="Homeodomain-like"/>
    <property type="match status" value="1"/>
</dbReference>
<dbReference type="EMBL" id="JACNEP010000007">
    <property type="protein sequence ID" value="MBC3766278.1"/>
    <property type="molecule type" value="Genomic_DNA"/>
</dbReference>
<keyword evidence="2" id="KW-0229">DNA integration</keyword>
<name>A0A8J6IV97_9ALTE</name>
<dbReference type="Gene3D" id="1.10.10.60">
    <property type="entry name" value="Homeodomain-like"/>
    <property type="match status" value="1"/>
</dbReference>
<dbReference type="Pfam" id="PF00239">
    <property type="entry name" value="Resolvase"/>
    <property type="match status" value="1"/>
</dbReference>
<protein>
    <submittedName>
        <fullName evidence="9">Recombinase family protein</fullName>
    </submittedName>
</protein>
<evidence type="ECO:0000256" key="3">
    <source>
        <dbReference type="ARBA" id="ARBA00023100"/>
    </source>
</evidence>
<comment type="caution">
    <text evidence="9">The sequence shown here is derived from an EMBL/GenBank/DDBJ whole genome shotgun (WGS) entry which is preliminary data.</text>
</comment>
<dbReference type="FunFam" id="3.40.50.1390:FF:000001">
    <property type="entry name" value="DNA recombinase"/>
    <property type="match status" value="1"/>
</dbReference>
<dbReference type="PROSITE" id="PS00398">
    <property type="entry name" value="RECOMBINASES_2"/>
    <property type="match status" value="1"/>
</dbReference>
<dbReference type="SMART" id="SM00857">
    <property type="entry name" value="Resolvase"/>
    <property type="match status" value="1"/>
</dbReference>
<feature type="domain" description="Resolvase/invertase-type recombinase catalytic" evidence="8">
    <location>
        <begin position="1"/>
        <end position="134"/>
    </location>
</feature>
<dbReference type="CDD" id="cd00569">
    <property type="entry name" value="HTH_Hin_like"/>
    <property type="match status" value="1"/>
</dbReference>
<comment type="similarity">
    <text evidence="1">Belongs to the site-specific recombinase resolvase family.</text>
</comment>
<evidence type="ECO:0000313" key="9">
    <source>
        <dbReference type="EMBL" id="MBC3766278.1"/>
    </source>
</evidence>
<dbReference type="InterPro" id="IPR006118">
    <property type="entry name" value="Recombinase_CS"/>
</dbReference>
<evidence type="ECO:0000256" key="4">
    <source>
        <dbReference type="ARBA" id="ARBA00023125"/>
    </source>
</evidence>
<dbReference type="SUPFAM" id="SSF53041">
    <property type="entry name" value="Resolvase-like"/>
    <property type="match status" value="1"/>
</dbReference>
<dbReference type="PANTHER" id="PTHR30461:SF2">
    <property type="entry name" value="SERINE RECOMBINASE PINE-RELATED"/>
    <property type="match status" value="1"/>
</dbReference>
<organism evidence="9 10">
    <name type="scientific">Neptunicella marina</name>
    <dbReference type="NCBI Taxonomy" id="2125989"/>
    <lineage>
        <taxon>Bacteria</taxon>
        <taxon>Pseudomonadati</taxon>
        <taxon>Pseudomonadota</taxon>
        <taxon>Gammaproteobacteria</taxon>
        <taxon>Alteromonadales</taxon>
        <taxon>Alteromonadaceae</taxon>
        <taxon>Neptunicella</taxon>
    </lineage>
</organism>
<reference evidence="9" key="1">
    <citation type="journal article" date="2018" name="Int. J. Syst. Evol. Microbiol.">
        <title>Neptunicella marina gen. nov., sp. nov., isolated from surface seawater.</title>
        <authorList>
            <person name="Liu X."/>
            <person name="Lai Q."/>
            <person name="Du Y."/>
            <person name="Zhang X."/>
            <person name="Liu Z."/>
            <person name="Sun F."/>
            <person name="Shao Z."/>
        </authorList>
    </citation>
    <scope>NUCLEOTIDE SEQUENCE</scope>
    <source>
        <strain evidence="9">S27-2</strain>
    </source>
</reference>
<keyword evidence="3" id="KW-0230">DNA invertase</keyword>
<keyword evidence="4" id="KW-0238">DNA-binding</keyword>
<dbReference type="GO" id="GO:0000150">
    <property type="term" value="F:DNA strand exchange activity"/>
    <property type="evidence" value="ECO:0007669"/>
    <property type="project" value="UniProtKB-KW"/>
</dbReference>
<keyword evidence="10" id="KW-1185">Reference proteome</keyword>
<accession>A0A8J6IV97</accession>
<dbReference type="InterPro" id="IPR036162">
    <property type="entry name" value="Resolvase-like_N_sf"/>
</dbReference>
<dbReference type="InterPro" id="IPR006120">
    <property type="entry name" value="Resolvase_HTH_dom"/>
</dbReference>
<dbReference type="Proteomes" id="UP000601768">
    <property type="component" value="Unassembled WGS sequence"/>
</dbReference>
<dbReference type="Gene3D" id="3.40.50.1390">
    <property type="entry name" value="Resolvase, N-terminal catalytic domain"/>
    <property type="match status" value="1"/>
</dbReference>
<dbReference type="AlphaFoldDB" id="A0A8J6IV97"/>
<dbReference type="InterPro" id="IPR009057">
    <property type="entry name" value="Homeodomain-like_sf"/>
</dbReference>
<keyword evidence="5" id="KW-0233">DNA recombination</keyword>
<proteinExistence type="inferred from homology"/>
<dbReference type="CDD" id="cd03768">
    <property type="entry name" value="SR_ResInv"/>
    <property type="match status" value="1"/>
</dbReference>
<dbReference type="InterPro" id="IPR006119">
    <property type="entry name" value="Resolv_N"/>
</dbReference>
<evidence type="ECO:0000256" key="5">
    <source>
        <dbReference type="ARBA" id="ARBA00023172"/>
    </source>
</evidence>
<dbReference type="RefSeq" id="WP_186506808.1">
    <property type="nucleotide sequence ID" value="NZ_JACNEP010000007.1"/>
</dbReference>
<reference evidence="9" key="2">
    <citation type="submission" date="2020-08" db="EMBL/GenBank/DDBJ databases">
        <authorList>
            <person name="Lai Q."/>
        </authorList>
    </citation>
    <scope>NUCLEOTIDE SEQUENCE</scope>
    <source>
        <strain evidence="9">S27-2</strain>
    </source>
</reference>
<dbReference type="Pfam" id="PF02796">
    <property type="entry name" value="HTH_7"/>
    <property type="match status" value="1"/>
</dbReference>
<dbReference type="PROSITE" id="PS51736">
    <property type="entry name" value="RECOMBINASES_3"/>
    <property type="match status" value="1"/>
</dbReference>
<evidence type="ECO:0000259" key="8">
    <source>
        <dbReference type="PROSITE" id="PS51736"/>
    </source>
</evidence>
<evidence type="ECO:0000256" key="7">
    <source>
        <dbReference type="PROSITE-ProRule" id="PRU10137"/>
    </source>
</evidence>
<evidence type="ECO:0000256" key="6">
    <source>
        <dbReference type="PIRSR" id="PIRSR606118-50"/>
    </source>
</evidence>
<dbReference type="InterPro" id="IPR050639">
    <property type="entry name" value="SSR_resolvase"/>
</dbReference>
<evidence type="ECO:0000256" key="2">
    <source>
        <dbReference type="ARBA" id="ARBA00022908"/>
    </source>
</evidence>